<dbReference type="Gene3D" id="2.30.110.10">
    <property type="entry name" value="Electron Transport, Fmn-binding Protein, Chain A"/>
    <property type="match status" value="1"/>
</dbReference>
<evidence type="ECO:0008006" key="3">
    <source>
        <dbReference type="Google" id="ProtNLM"/>
    </source>
</evidence>
<gene>
    <name evidence="1" type="ORF">AHIS1636_37950</name>
</gene>
<dbReference type="Proteomes" id="UP001209654">
    <property type="component" value="Unassembled WGS sequence"/>
</dbReference>
<organism evidence="1 2">
    <name type="scientific">Arthrobacter mangrovi</name>
    <dbReference type="NCBI Taxonomy" id="2966350"/>
    <lineage>
        <taxon>Bacteria</taxon>
        <taxon>Bacillati</taxon>
        <taxon>Actinomycetota</taxon>
        <taxon>Actinomycetes</taxon>
        <taxon>Micrococcales</taxon>
        <taxon>Micrococcaceae</taxon>
        <taxon>Arthrobacter</taxon>
    </lineage>
</organism>
<dbReference type="Pfam" id="PF12900">
    <property type="entry name" value="Pyridox_ox_2"/>
    <property type="match status" value="1"/>
</dbReference>
<dbReference type="EMBL" id="BRVS01000031">
    <property type="protein sequence ID" value="GLB69352.1"/>
    <property type="molecule type" value="Genomic_DNA"/>
</dbReference>
<evidence type="ECO:0000313" key="1">
    <source>
        <dbReference type="EMBL" id="GLB69352.1"/>
    </source>
</evidence>
<accession>A0ABQ5MZF6</accession>
<name>A0ABQ5MZF6_9MICC</name>
<reference evidence="1 2" key="1">
    <citation type="journal article" date="2023" name="Int. J. Syst. Evol. Microbiol.">
        <title>Arthrobacter mangrovi sp. nov., an actinobacterium isolated from the rhizosphere of a mangrove.</title>
        <authorList>
            <person name="Hamada M."/>
            <person name="Saitou S."/>
            <person name="Enomoto N."/>
            <person name="Nanri K."/>
            <person name="Hidaka K."/>
            <person name="Miura T."/>
            <person name="Tamura T."/>
        </authorList>
    </citation>
    <scope>NUCLEOTIDE SEQUENCE [LARGE SCALE GENOMIC DNA]</scope>
    <source>
        <strain evidence="1 2">NBRC 112813</strain>
    </source>
</reference>
<dbReference type="RefSeq" id="WP_264797447.1">
    <property type="nucleotide sequence ID" value="NZ_BRVS01000031.1"/>
</dbReference>
<comment type="caution">
    <text evidence="1">The sequence shown here is derived from an EMBL/GenBank/DDBJ whole genome shotgun (WGS) entry which is preliminary data.</text>
</comment>
<proteinExistence type="predicted"/>
<dbReference type="InterPro" id="IPR012349">
    <property type="entry name" value="Split_barrel_FMN-bd"/>
</dbReference>
<dbReference type="InterPro" id="IPR024747">
    <property type="entry name" value="Pyridox_Oxase-rel"/>
</dbReference>
<protein>
    <recommendedName>
        <fullName evidence="3">Flavin-nucleotide-binding protein</fullName>
    </recommendedName>
</protein>
<dbReference type="SUPFAM" id="SSF50475">
    <property type="entry name" value="FMN-binding split barrel"/>
    <property type="match status" value="1"/>
</dbReference>
<keyword evidence="2" id="KW-1185">Reference proteome</keyword>
<evidence type="ECO:0000313" key="2">
    <source>
        <dbReference type="Proteomes" id="UP001209654"/>
    </source>
</evidence>
<sequence length="156" mass="17085">MTATQMPDGIENLSTSECWELFRSTDVGRLAVVVEGHPELFPINYVVDHGSIVFRTARGTKLDGALGGSNVAFETDGYHPASNVAWSVVVKGPAERLASIEDVLASSLLPLFPWQAGEKNNFMRIVPDQVTGRRFRVQASSRRSLGLSDARRLNVE</sequence>